<comment type="function">
    <text evidence="8">This protein binds specifically to 23S rRNA; its binding is stimulated by other ribosomal proteins, e.g., L4, L17, and L20. It is important during the early stages of 50S assembly. It makes multiple contacts with different domains of the 23S rRNA in the assembled 50S subunit and ribosome.</text>
</comment>
<comment type="subunit">
    <text evidence="7">Part of the 50S ribosomal subunit.</text>
</comment>
<evidence type="ECO:0000256" key="3">
    <source>
        <dbReference type="ARBA" id="ARBA00022884"/>
    </source>
</evidence>
<evidence type="ECO:0000256" key="6">
    <source>
        <dbReference type="RuleBase" id="RU004005"/>
    </source>
</evidence>
<evidence type="ECO:0000256" key="4">
    <source>
        <dbReference type="ARBA" id="ARBA00022980"/>
    </source>
</evidence>
<gene>
    <name evidence="9" type="primary">rplV</name>
    <name evidence="9" type="ORF">UT28_C0001G0913</name>
</gene>
<dbReference type="PANTHER" id="PTHR13501">
    <property type="entry name" value="CHLOROPLAST 50S RIBOSOMAL PROTEIN L22-RELATED"/>
    <property type="match status" value="1"/>
</dbReference>
<dbReference type="GO" id="GO:0006412">
    <property type="term" value="P:translation"/>
    <property type="evidence" value="ECO:0007669"/>
    <property type="project" value="InterPro"/>
</dbReference>
<dbReference type="KEGG" id="bbgw:UT28_C0001G0913"/>
<dbReference type="EMBL" id="CP011213">
    <property type="protein sequence ID" value="AKM82690.1"/>
    <property type="molecule type" value="Genomic_DNA"/>
</dbReference>
<dbReference type="STRING" id="1618337.UT28_C0001G0913"/>
<protein>
    <recommendedName>
        <fullName evidence="8">50S ribosomal protein L22</fullName>
    </recommendedName>
</protein>
<dbReference type="GO" id="GO:0003735">
    <property type="term" value="F:structural constituent of ribosome"/>
    <property type="evidence" value="ECO:0007669"/>
    <property type="project" value="InterPro"/>
</dbReference>
<evidence type="ECO:0000313" key="9">
    <source>
        <dbReference type="EMBL" id="AKM82690.1"/>
    </source>
</evidence>
<dbReference type="GO" id="GO:0019843">
    <property type="term" value="F:rRNA binding"/>
    <property type="evidence" value="ECO:0007669"/>
    <property type="project" value="UniProtKB-KW"/>
</dbReference>
<dbReference type="AlphaFoldDB" id="A0A0G4B513"/>
<dbReference type="InterPro" id="IPR036394">
    <property type="entry name" value="Ribosomal_uL22_sf"/>
</dbReference>
<dbReference type="InterPro" id="IPR047867">
    <property type="entry name" value="Ribosomal_uL22_bac/org-type"/>
</dbReference>
<accession>A0A0G4B513</accession>
<dbReference type="SUPFAM" id="SSF54843">
    <property type="entry name" value="Ribosomal protein L22"/>
    <property type="match status" value="1"/>
</dbReference>
<evidence type="ECO:0000313" key="10">
    <source>
        <dbReference type="Proteomes" id="UP000035648"/>
    </source>
</evidence>
<keyword evidence="5 6" id="KW-0687">Ribonucleoprotein</keyword>
<reference evidence="9 10" key="1">
    <citation type="journal article" date="2015" name="Nature">
        <title>rRNA introns, odd ribosomes, and small enigmatic genomes across a large radiation of phyla.</title>
        <authorList>
            <person name="Brown C.T."/>
            <person name="Hug L.A."/>
            <person name="Thomas B.C."/>
            <person name="Sharon I."/>
            <person name="Castelle C.J."/>
            <person name="Singh A."/>
            <person name="Wilkins M.J."/>
            <person name="Williams K.H."/>
            <person name="Banfield J.F."/>
        </authorList>
    </citation>
    <scope>NUCLEOTIDE SEQUENCE [LARGE SCALE GENOMIC DNA]</scope>
</reference>
<name>A0A0G4B513_9BACT</name>
<sequence>MNFISKQRFSKIAPDKIRILSSMIKGQKVDWALAQLEFSGKIGSKSLINAIKQAMDQVKVKGLNIDDFRISTTQVDEGPKLKRRRIRHQGRSTMILKRMSHVAVILTDEIKPKAKKETTKEVVATKGSK</sequence>
<dbReference type="InterPro" id="IPR001063">
    <property type="entry name" value="Ribosomal_uL22"/>
</dbReference>
<dbReference type="GO" id="GO:0022625">
    <property type="term" value="C:cytosolic large ribosomal subunit"/>
    <property type="evidence" value="ECO:0007669"/>
    <property type="project" value="TreeGrafter"/>
</dbReference>
<proteinExistence type="inferred from homology"/>
<keyword evidence="3 7" id="KW-0694">RNA-binding</keyword>
<dbReference type="Pfam" id="PF00237">
    <property type="entry name" value="Ribosomal_L22"/>
    <property type="match status" value="1"/>
</dbReference>
<keyword evidence="4 6" id="KW-0689">Ribosomal protein</keyword>
<dbReference type="Gene3D" id="3.90.470.10">
    <property type="entry name" value="Ribosomal protein L22/L17"/>
    <property type="match status" value="1"/>
</dbReference>
<dbReference type="NCBIfam" id="TIGR01044">
    <property type="entry name" value="rplV_bact"/>
    <property type="match status" value="1"/>
</dbReference>
<evidence type="ECO:0000256" key="8">
    <source>
        <dbReference type="RuleBase" id="RU004008"/>
    </source>
</evidence>
<evidence type="ECO:0000256" key="7">
    <source>
        <dbReference type="RuleBase" id="RU004006"/>
    </source>
</evidence>
<evidence type="ECO:0000256" key="1">
    <source>
        <dbReference type="ARBA" id="ARBA00009451"/>
    </source>
</evidence>
<organism evidence="9 10">
    <name type="scientific">Berkelbacteria bacterium GW2011_GWE1_39_12</name>
    <dbReference type="NCBI Taxonomy" id="1618337"/>
    <lineage>
        <taxon>Bacteria</taxon>
        <taxon>Candidatus Berkelbacteria</taxon>
    </lineage>
</organism>
<evidence type="ECO:0000256" key="2">
    <source>
        <dbReference type="ARBA" id="ARBA00022730"/>
    </source>
</evidence>
<dbReference type="Proteomes" id="UP000035648">
    <property type="component" value="Chromosome"/>
</dbReference>
<dbReference type="InterPro" id="IPR005727">
    <property type="entry name" value="Ribosomal_uL22_bac/chlpt-type"/>
</dbReference>
<comment type="similarity">
    <text evidence="1 6">Belongs to the universal ribosomal protein uL22 family.</text>
</comment>
<dbReference type="PANTHER" id="PTHR13501:SF8">
    <property type="entry name" value="LARGE RIBOSOMAL SUBUNIT PROTEIN UL22M"/>
    <property type="match status" value="1"/>
</dbReference>
<keyword evidence="2 7" id="KW-0699">rRNA-binding</keyword>
<evidence type="ECO:0000256" key="5">
    <source>
        <dbReference type="ARBA" id="ARBA00023274"/>
    </source>
</evidence>